<protein>
    <recommendedName>
        <fullName evidence="3">Class IIb bacteriocin, lactobin A/cerein 7B family</fullName>
    </recommendedName>
</protein>
<sequence>MASITVSNLRPIGSDLFMDSESFMDALTDNELAEINGGASPVLITTIATKWFVGAAVAGGIVGAIIYW</sequence>
<dbReference type="NCBIfam" id="TIGR01847">
    <property type="entry name" value="bacteriocin_sig"/>
    <property type="match status" value="1"/>
</dbReference>
<name>A0A2P0ZG77_9CYAN</name>
<evidence type="ECO:0000256" key="1">
    <source>
        <dbReference type="SAM" id="Phobius"/>
    </source>
</evidence>
<dbReference type="InterPro" id="IPR023991">
    <property type="entry name" value="Bacteriocin_IIb_lactobn/cerein"/>
</dbReference>
<evidence type="ECO:0000313" key="2">
    <source>
        <dbReference type="EMBL" id="AVH79451.1"/>
    </source>
</evidence>
<proteinExistence type="predicted"/>
<keyword evidence="1" id="KW-1133">Transmembrane helix</keyword>
<reference evidence="2" key="1">
    <citation type="journal article" date="2018" name="Science">
        <title>Natural noncanonical protein splicing yields products with diverse ?-amino acid residues.</title>
        <authorList>
            <person name="Morinaka B.I."/>
            <person name="Lakis E."/>
            <person name="Verest M."/>
            <person name="Helf M.J."/>
            <person name="Scalvenzi T."/>
            <person name="Vagstad A.L."/>
            <person name="Sims J."/>
            <person name="Sunagawa S."/>
            <person name="Gugger M."/>
            <person name="Piel J."/>
        </authorList>
    </citation>
    <scope>NUCLEOTIDE SEQUENCE</scope>
    <source>
        <strain evidence="2">PCC 7415</strain>
    </source>
</reference>
<dbReference type="EMBL" id="MG373766">
    <property type="protein sequence ID" value="AVH79451.1"/>
    <property type="molecule type" value="Genomic_DNA"/>
</dbReference>
<accession>A0A2P0ZG77</accession>
<organism evidence="2">
    <name type="scientific">[Tolypothrix] sp. PCC 7415</name>
    <dbReference type="NCBI Taxonomy" id="373957"/>
    <lineage>
        <taxon>Bacteria</taxon>
        <taxon>Bacillati</taxon>
        <taxon>Cyanobacteriota</taxon>
        <taxon>Cyanophyceae</taxon>
        <taxon>Nostocales</taxon>
        <taxon>Fortieaceae</taxon>
        <taxon>Roholtiella</taxon>
    </lineage>
</organism>
<dbReference type="InterPro" id="IPR010133">
    <property type="entry name" value="Bacteriocin_signal_seq"/>
</dbReference>
<dbReference type="NCBIfam" id="TIGR03949">
    <property type="entry name" value="bact_IIb_cerein"/>
    <property type="match status" value="1"/>
</dbReference>
<keyword evidence="1" id="KW-0812">Transmembrane</keyword>
<feature type="transmembrane region" description="Helical" evidence="1">
    <location>
        <begin position="42"/>
        <end position="67"/>
    </location>
</feature>
<keyword evidence="1" id="KW-0472">Membrane</keyword>
<dbReference type="AlphaFoldDB" id="A0A2P0ZG77"/>
<evidence type="ECO:0008006" key="3">
    <source>
        <dbReference type="Google" id="ProtNLM"/>
    </source>
</evidence>